<reference evidence="1 2" key="1">
    <citation type="submission" date="2019-12" db="EMBL/GenBank/DDBJ databases">
        <title>A genome sequence resource for the geographically widespread anthracnose pathogen Colletotrichum asianum.</title>
        <authorList>
            <person name="Meng Y."/>
        </authorList>
    </citation>
    <scope>NUCLEOTIDE SEQUENCE [LARGE SCALE GENOMIC DNA]</scope>
    <source>
        <strain evidence="1 2">ICMP 18580</strain>
    </source>
</reference>
<keyword evidence="1" id="KW-0560">Oxidoreductase</keyword>
<dbReference type="GO" id="GO:0004497">
    <property type="term" value="F:monooxygenase activity"/>
    <property type="evidence" value="ECO:0007669"/>
    <property type="project" value="UniProtKB-KW"/>
</dbReference>
<dbReference type="AlphaFoldDB" id="A0A8H3W0Y6"/>
<organism evidence="1 2">
    <name type="scientific">Colletotrichum asianum</name>
    <dbReference type="NCBI Taxonomy" id="702518"/>
    <lineage>
        <taxon>Eukaryota</taxon>
        <taxon>Fungi</taxon>
        <taxon>Dikarya</taxon>
        <taxon>Ascomycota</taxon>
        <taxon>Pezizomycotina</taxon>
        <taxon>Sordariomycetes</taxon>
        <taxon>Hypocreomycetidae</taxon>
        <taxon>Glomerellales</taxon>
        <taxon>Glomerellaceae</taxon>
        <taxon>Colletotrichum</taxon>
        <taxon>Colletotrichum gloeosporioides species complex</taxon>
    </lineage>
</organism>
<dbReference type="OrthoDB" id="66881at2759"/>
<dbReference type="EMBL" id="WOWK01000133">
    <property type="protein sequence ID" value="KAF0317307.1"/>
    <property type="molecule type" value="Genomic_DNA"/>
</dbReference>
<dbReference type="Proteomes" id="UP000434172">
    <property type="component" value="Unassembled WGS sequence"/>
</dbReference>
<keyword evidence="1" id="KW-0503">Monooxygenase</keyword>
<gene>
    <name evidence="1" type="ORF">GQ607_015434</name>
</gene>
<comment type="caution">
    <text evidence="1">The sequence shown here is derived from an EMBL/GenBank/DDBJ whole genome shotgun (WGS) entry which is preliminary data.</text>
</comment>
<evidence type="ECO:0000313" key="1">
    <source>
        <dbReference type="EMBL" id="KAF0317307.1"/>
    </source>
</evidence>
<accession>A0A8H3W0Y6</accession>
<name>A0A8H3W0Y6_9PEZI</name>
<keyword evidence="2" id="KW-1185">Reference proteome</keyword>
<proteinExistence type="predicted"/>
<sequence length="93" mass="10636">MVELAREGSVLPQTINPYQWADWVDQTAGTGEPRFCSIFMGSVYSPHINRIFDGKKKKWGGARIEIERLYKVANKKPKVNWARGGFGTTKTYR</sequence>
<evidence type="ECO:0000313" key="2">
    <source>
        <dbReference type="Proteomes" id="UP000434172"/>
    </source>
</evidence>
<protein>
    <submittedName>
        <fullName evidence="1">Dimethylaniline monooxygenase 2</fullName>
    </submittedName>
</protein>